<accession>A0A061S1R8</accession>
<feature type="non-terminal residue" evidence="1">
    <location>
        <position position="73"/>
    </location>
</feature>
<protein>
    <submittedName>
        <fullName evidence="1">Uncharacterized protein</fullName>
    </submittedName>
</protein>
<dbReference type="EMBL" id="GBEZ01008824">
    <property type="protein sequence ID" value="JAC76736.1"/>
    <property type="molecule type" value="Transcribed_RNA"/>
</dbReference>
<name>A0A061S1R8_9CHLO</name>
<gene>
    <name evidence="1" type="ORF">TSPGSL018_19384</name>
</gene>
<feature type="non-terminal residue" evidence="1">
    <location>
        <position position="1"/>
    </location>
</feature>
<organism evidence="1">
    <name type="scientific">Tetraselmis sp. GSL018</name>
    <dbReference type="NCBI Taxonomy" id="582737"/>
    <lineage>
        <taxon>Eukaryota</taxon>
        <taxon>Viridiplantae</taxon>
        <taxon>Chlorophyta</taxon>
        <taxon>core chlorophytes</taxon>
        <taxon>Chlorodendrophyceae</taxon>
        <taxon>Chlorodendrales</taxon>
        <taxon>Chlorodendraceae</taxon>
        <taxon>Tetraselmis</taxon>
    </lineage>
</organism>
<evidence type="ECO:0000313" key="1">
    <source>
        <dbReference type="EMBL" id="JAC76736.1"/>
    </source>
</evidence>
<proteinExistence type="predicted"/>
<sequence>LGLRALSIGVVAPEKHPNAAWEGGVRGGGAWQHLPAPGRVEGGAAGHRGLCAFSQQRAWDAKESGSQPITSPP</sequence>
<reference evidence="1" key="1">
    <citation type="submission" date="2014-05" db="EMBL/GenBank/DDBJ databases">
        <title>The transcriptome of the halophilic microalga Tetraselmis sp. GSL018 isolated from the Great Salt Lake, Utah.</title>
        <authorList>
            <person name="Jinkerson R.E."/>
            <person name="D'Adamo S."/>
            <person name="Posewitz M.C."/>
        </authorList>
    </citation>
    <scope>NUCLEOTIDE SEQUENCE</scope>
    <source>
        <strain evidence="1">GSL018</strain>
    </source>
</reference>
<dbReference type="AlphaFoldDB" id="A0A061S1R8"/>